<dbReference type="PANTHER" id="PTHR34109">
    <property type="entry name" value="BNAUNNG04460D PROTEIN-RELATED"/>
    <property type="match status" value="1"/>
</dbReference>
<accession>A0A7I9VDJ3</accession>
<dbReference type="PANTHER" id="PTHR34109:SF1">
    <property type="entry name" value="VOC DOMAIN-CONTAINING PROTEIN"/>
    <property type="match status" value="1"/>
</dbReference>
<dbReference type="CDD" id="cd07246">
    <property type="entry name" value="VOC_like"/>
    <property type="match status" value="1"/>
</dbReference>
<dbReference type="RefSeq" id="WP_161896893.1">
    <property type="nucleotide sequence ID" value="NZ_BJOV01000005.1"/>
</dbReference>
<dbReference type="OrthoDB" id="9795306at2"/>
<dbReference type="InterPro" id="IPR029068">
    <property type="entry name" value="Glyas_Bleomycin-R_OHBP_Dase"/>
</dbReference>
<dbReference type="Gene3D" id="3.30.720.110">
    <property type="match status" value="1"/>
</dbReference>
<dbReference type="InterPro" id="IPR037523">
    <property type="entry name" value="VOC_core"/>
</dbReference>
<comment type="caution">
    <text evidence="2">The sequence shown here is derived from an EMBL/GenBank/DDBJ whole genome shotgun (WGS) entry which is preliminary data.</text>
</comment>
<name>A0A7I9VDJ3_9ACTN</name>
<reference evidence="3" key="1">
    <citation type="submission" date="2019-06" db="EMBL/GenBank/DDBJ databases">
        <title>Gordonia isolated from sludge of a wastewater treatment plant.</title>
        <authorList>
            <person name="Tamura T."/>
            <person name="Aoyama K."/>
            <person name="Kang Y."/>
            <person name="Saito S."/>
            <person name="Akiyama N."/>
            <person name="Yazawa K."/>
            <person name="Gonoi T."/>
            <person name="Mikami Y."/>
        </authorList>
    </citation>
    <scope>NUCLEOTIDE SEQUENCE [LARGE SCALE GENOMIC DNA]</scope>
    <source>
        <strain evidence="3">NBRC 107696</strain>
    </source>
</reference>
<dbReference type="Proteomes" id="UP000444960">
    <property type="component" value="Unassembled WGS sequence"/>
</dbReference>
<evidence type="ECO:0000313" key="3">
    <source>
        <dbReference type="Proteomes" id="UP000444960"/>
    </source>
</evidence>
<sequence length="169" mass="17927">MTENNSSESTVGVTGDHTIDGRPVGYTSLTPFIAVTDAAAAIGFYRRVFGAELVAATEMGGVVAHADLDFGVGRLQLGEVNPEYHLVAGPGGDDVCFSLALYVTDVDAVVQRAVADGAVVREPAAQFVSGDRFASIRDPYGIRWSVMTRTVDISDEESARRVDEWAASI</sequence>
<evidence type="ECO:0000313" key="2">
    <source>
        <dbReference type="EMBL" id="GEE03374.1"/>
    </source>
</evidence>
<gene>
    <name evidence="2" type="ORF">nbrc107696_38200</name>
</gene>
<keyword evidence="3" id="KW-1185">Reference proteome</keyword>
<dbReference type="Gene3D" id="3.30.720.120">
    <property type="match status" value="1"/>
</dbReference>
<dbReference type="EMBL" id="BJOV01000005">
    <property type="protein sequence ID" value="GEE03374.1"/>
    <property type="molecule type" value="Genomic_DNA"/>
</dbReference>
<feature type="domain" description="VOC" evidence="1">
    <location>
        <begin position="25"/>
        <end position="149"/>
    </location>
</feature>
<proteinExistence type="predicted"/>
<evidence type="ECO:0000259" key="1">
    <source>
        <dbReference type="PROSITE" id="PS51819"/>
    </source>
</evidence>
<dbReference type="PROSITE" id="PS51819">
    <property type="entry name" value="VOC"/>
    <property type="match status" value="1"/>
</dbReference>
<protein>
    <submittedName>
        <fullName evidence="2">Glyoxalase</fullName>
    </submittedName>
</protein>
<dbReference type="AlphaFoldDB" id="A0A7I9VDJ3"/>
<dbReference type="SUPFAM" id="SSF54593">
    <property type="entry name" value="Glyoxalase/Bleomycin resistance protein/Dihydroxybiphenyl dioxygenase"/>
    <property type="match status" value="1"/>
</dbReference>
<organism evidence="2 3">
    <name type="scientific">Gordonia spumicola</name>
    <dbReference type="NCBI Taxonomy" id="589161"/>
    <lineage>
        <taxon>Bacteria</taxon>
        <taxon>Bacillati</taxon>
        <taxon>Actinomycetota</taxon>
        <taxon>Actinomycetes</taxon>
        <taxon>Mycobacteriales</taxon>
        <taxon>Gordoniaceae</taxon>
        <taxon>Gordonia</taxon>
    </lineage>
</organism>
<dbReference type="Pfam" id="PF00903">
    <property type="entry name" value="Glyoxalase"/>
    <property type="match status" value="1"/>
</dbReference>
<dbReference type="InterPro" id="IPR004360">
    <property type="entry name" value="Glyas_Fos-R_dOase_dom"/>
</dbReference>